<keyword evidence="1" id="KW-0472">Membrane</keyword>
<organism evidence="2">
    <name type="scientific">Manihot esculenta</name>
    <name type="common">Cassava</name>
    <name type="synonym">Jatropha manihot</name>
    <dbReference type="NCBI Taxonomy" id="3983"/>
    <lineage>
        <taxon>Eukaryota</taxon>
        <taxon>Viridiplantae</taxon>
        <taxon>Streptophyta</taxon>
        <taxon>Embryophyta</taxon>
        <taxon>Tracheophyta</taxon>
        <taxon>Spermatophyta</taxon>
        <taxon>Magnoliopsida</taxon>
        <taxon>eudicotyledons</taxon>
        <taxon>Gunneridae</taxon>
        <taxon>Pentapetalae</taxon>
        <taxon>rosids</taxon>
        <taxon>fabids</taxon>
        <taxon>Malpighiales</taxon>
        <taxon>Euphorbiaceae</taxon>
        <taxon>Crotonoideae</taxon>
        <taxon>Manihoteae</taxon>
        <taxon>Manihot</taxon>
    </lineage>
</organism>
<protein>
    <submittedName>
        <fullName evidence="2">Uncharacterized protein</fullName>
    </submittedName>
</protein>
<feature type="transmembrane region" description="Helical" evidence="1">
    <location>
        <begin position="49"/>
        <end position="68"/>
    </location>
</feature>
<gene>
    <name evidence="2" type="ORF">MANES_13G057100</name>
</gene>
<keyword evidence="1" id="KW-1133">Transmembrane helix</keyword>
<reference evidence="2" key="1">
    <citation type="submission" date="2016-02" db="EMBL/GenBank/DDBJ databases">
        <title>WGS assembly of Manihot esculenta.</title>
        <authorList>
            <person name="Bredeson J.V."/>
            <person name="Prochnik S.E."/>
            <person name="Lyons J.B."/>
            <person name="Schmutz J."/>
            <person name="Grimwood J."/>
            <person name="Vrebalov J."/>
            <person name="Bart R.S."/>
            <person name="Amuge T."/>
            <person name="Ferguson M.E."/>
            <person name="Green R."/>
            <person name="Putnam N."/>
            <person name="Stites J."/>
            <person name="Rounsley S."/>
            <person name="Rokhsar D.S."/>
        </authorList>
    </citation>
    <scope>NUCLEOTIDE SEQUENCE [LARGE SCALE GENOMIC DNA]</scope>
    <source>
        <tissue evidence="2">Leaf</tissue>
    </source>
</reference>
<proteinExistence type="predicted"/>
<evidence type="ECO:0000256" key="1">
    <source>
        <dbReference type="SAM" id="Phobius"/>
    </source>
</evidence>
<sequence length="70" mass="8302">MQEKEKSGQYEFLIDGMQRQLEVLNLSNHNLQCDNSELKKELGLHRRNASFFCWTSYVPCVNICYFLIVQ</sequence>
<name>A0A2C9UNY3_MANES</name>
<keyword evidence="1" id="KW-0812">Transmembrane</keyword>
<evidence type="ECO:0000313" key="2">
    <source>
        <dbReference type="EMBL" id="OAY32936.1"/>
    </source>
</evidence>
<accession>A0A2C9UNY3</accession>
<dbReference type="AlphaFoldDB" id="A0A2C9UNY3"/>
<dbReference type="EMBL" id="CM004399">
    <property type="protein sequence ID" value="OAY32936.1"/>
    <property type="molecule type" value="Genomic_DNA"/>
</dbReference>